<comment type="subcellular location">
    <subcellularLocation>
        <location evidence="1 8">Cell membrane</location>
        <topology evidence="1 8">Multi-pass membrane protein</topology>
    </subcellularLocation>
</comment>
<dbReference type="OrthoDB" id="7843147at2"/>
<dbReference type="InterPro" id="IPR052017">
    <property type="entry name" value="TSUP"/>
</dbReference>
<dbReference type="PANTHER" id="PTHR30269:SF37">
    <property type="entry name" value="MEMBRANE TRANSPORTER PROTEIN"/>
    <property type="match status" value="1"/>
</dbReference>
<protein>
    <recommendedName>
        <fullName evidence="8">Probable membrane transporter protein</fullName>
    </recommendedName>
</protein>
<dbReference type="GO" id="GO:0005886">
    <property type="term" value="C:plasma membrane"/>
    <property type="evidence" value="ECO:0007669"/>
    <property type="project" value="UniProtKB-SubCell"/>
</dbReference>
<evidence type="ECO:0000256" key="4">
    <source>
        <dbReference type="ARBA" id="ARBA00022475"/>
    </source>
</evidence>
<feature type="transmembrane region" description="Helical" evidence="8">
    <location>
        <begin position="221"/>
        <end position="240"/>
    </location>
</feature>
<dbReference type="Pfam" id="PF01925">
    <property type="entry name" value="TauE"/>
    <property type="match status" value="1"/>
</dbReference>
<evidence type="ECO:0000256" key="2">
    <source>
        <dbReference type="ARBA" id="ARBA00009142"/>
    </source>
</evidence>
<dbReference type="PANTHER" id="PTHR30269">
    <property type="entry name" value="TRANSMEMBRANE PROTEIN YFCA"/>
    <property type="match status" value="1"/>
</dbReference>
<evidence type="ECO:0000256" key="3">
    <source>
        <dbReference type="ARBA" id="ARBA00022448"/>
    </source>
</evidence>
<feature type="transmembrane region" description="Helical" evidence="8">
    <location>
        <begin position="43"/>
        <end position="59"/>
    </location>
</feature>
<evidence type="ECO:0000256" key="1">
    <source>
        <dbReference type="ARBA" id="ARBA00004651"/>
    </source>
</evidence>
<dbReference type="STRING" id="1423720.FC67_GL002222"/>
<keyword evidence="6 8" id="KW-1133">Transmembrane helix</keyword>
<dbReference type="EMBL" id="CP018867">
    <property type="protein sequence ID" value="AUI71307.1"/>
    <property type="molecule type" value="Genomic_DNA"/>
</dbReference>
<keyword evidence="4 8" id="KW-1003">Cell membrane</keyword>
<evidence type="ECO:0000313" key="9">
    <source>
        <dbReference type="EMBL" id="AUI71307.1"/>
    </source>
</evidence>
<feature type="transmembrane region" description="Helical" evidence="8">
    <location>
        <begin position="71"/>
        <end position="89"/>
    </location>
</feature>
<comment type="similarity">
    <text evidence="2 8">Belongs to the 4-toluene sulfonate uptake permease (TSUP) (TC 2.A.102) family.</text>
</comment>
<proteinExistence type="inferred from homology"/>
<feature type="transmembrane region" description="Helical" evidence="8">
    <location>
        <begin position="95"/>
        <end position="114"/>
    </location>
</feature>
<evidence type="ECO:0000256" key="8">
    <source>
        <dbReference type="RuleBase" id="RU363041"/>
    </source>
</evidence>
<dbReference type="RefSeq" id="WP_057740362.1">
    <property type="nucleotide sequence ID" value="NZ_AZDQ01000045.1"/>
</dbReference>
<dbReference type="KEGG" id="lali:LA20249_03440"/>
<reference evidence="9 10" key="1">
    <citation type="submission" date="2016-12" db="EMBL/GenBank/DDBJ databases">
        <title>The whole genome sequencing and assembly of Lactobacillus alimentarius DSM 20249T strain.</title>
        <authorList>
            <person name="Lee Y.-J."/>
            <person name="Yi H."/>
            <person name="Bahn Y.-S."/>
            <person name="Kim J.F."/>
            <person name="Lee D.-W."/>
        </authorList>
    </citation>
    <scope>NUCLEOTIDE SEQUENCE [LARGE SCALE GENOMIC DNA]</scope>
    <source>
        <strain evidence="9 10">DSM 20249</strain>
    </source>
</reference>
<dbReference type="Proteomes" id="UP000234653">
    <property type="component" value="Chromosome"/>
</dbReference>
<dbReference type="AlphaFoldDB" id="A0A2K9HHX6"/>
<evidence type="ECO:0000256" key="6">
    <source>
        <dbReference type="ARBA" id="ARBA00022989"/>
    </source>
</evidence>
<feature type="transmembrane region" description="Helical" evidence="8">
    <location>
        <begin position="126"/>
        <end position="152"/>
    </location>
</feature>
<organism evidence="9 10">
    <name type="scientific">Companilactobacillus alimentarius DSM 20249</name>
    <dbReference type="NCBI Taxonomy" id="1423720"/>
    <lineage>
        <taxon>Bacteria</taxon>
        <taxon>Bacillati</taxon>
        <taxon>Bacillota</taxon>
        <taxon>Bacilli</taxon>
        <taxon>Lactobacillales</taxon>
        <taxon>Lactobacillaceae</taxon>
        <taxon>Companilactobacillus</taxon>
    </lineage>
</organism>
<feature type="transmembrane region" description="Helical" evidence="8">
    <location>
        <begin position="196"/>
        <end position="215"/>
    </location>
</feature>
<keyword evidence="5 8" id="KW-0812">Transmembrane</keyword>
<evidence type="ECO:0000256" key="5">
    <source>
        <dbReference type="ARBA" id="ARBA00022692"/>
    </source>
</evidence>
<keyword evidence="10" id="KW-1185">Reference proteome</keyword>
<feature type="transmembrane region" description="Helical" evidence="8">
    <location>
        <begin position="164"/>
        <end position="184"/>
    </location>
</feature>
<name>A0A2K9HHX6_9LACO</name>
<keyword evidence="7 8" id="KW-0472">Membrane</keyword>
<gene>
    <name evidence="9" type="ORF">LA20249_03440</name>
</gene>
<sequence length="243" mass="27067">MSWIVIIILAALLAGFVQGVTGFGSGIVMMIFLPHLLPINQSAGVSTLTMLVATIMLAWRYRKFLKWRQLVVPFLIYIVMAISSLYLSSVLASGYLKLLLGLLLVILSIYYSIMNWKSITIKAIPTLIMVIFALISGFFNGMFGIGGPLMALYFLTISDSKENYLANLQTFFLLDTFVMTSLRFSTGILKADNLKFVIIGIIGAIMGTLLANRLVTHLNIRLMKIFIYLFIGLSGIYYLFTAI</sequence>
<keyword evidence="3" id="KW-0813">Transport</keyword>
<accession>A0A2K9HHX6</accession>
<dbReference type="InterPro" id="IPR002781">
    <property type="entry name" value="TM_pro_TauE-like"/>
</dbReference>
<evidence type="ECO:0000313" key="10">
    <source>
        <dbReference type="Proteomes" id="UP000234653"/>
    </source>
</evidence>
<evidence type="ECO:0000256" key="7">
    <source>
        <dbReference type="ARBA" id="ARBA00023136"/>
    </source>
</evidence>